<evidence type="ECO:0000313" key="3">
    <source>
        <dbReference type="EMBL" id="CAI8024263.1"/>
    </source>
</evidence>
<reference evidence="3" key="1">
    <citation type="submission" date="2023-03" db="EMBL/GenBank/DDBJ databases">
        <authorList>
            <person name="Steffen K."/>
            <person name="Cardenas P."/>
        </authorList>
    </citation>
    <scope>NUCLEOTIDE SEQUENCE</scope>
</reference>
<sequence length="132" mass="13588">MAGSGDNLQSGEGNNSNPDVPLFGVVVGGVGGVVLLSVTVTVLSVACIYCCKRRHRQSGPLSVATSAAGSGVNNEDDVRLLTMRQRELTSPLPGSAPPPSSGFLHTSPLQTSNSAFITLDGSHYPRRAGRAL</sequence>
<feature type="transmembrane region" description="Helical" evidence="2">
    <location>
        <begin position="20"/>
        <end position="51"/>
    </location>
</feature>
<keyword evidence="2" id="KW-0812">Transmembrane</keyword>
<name>A0AA35WJZ2_GEOBA</name>
<feature type="compositionally biased region" description="Polar residues" evidence="1">
    <location>
        <begin position="59"/>
        <end position="73"/>
    </location>
</feature>
<evidence type="ECO:0000313" key="4">
    <source>
        <dbReference type="Proteomes" id="UP001174909"/>
    </source>
</evidence>
<proteinExistence type="predicted"/>
<feature type="compositionally biased region" description="Basic and acidic residues" evidence="1">
    <location>
        <begin position="76"/>
        <end position="87"/>
    </location>
</feature>
<protein>
    <submittedName>
        <fullName evidence="3">Uncharacterized protein</fullName>
    </submittedName>
</protein>
<keyword evidence="2" id="KW-1133">Transmembrane helix</keyword>
<gene>
    <name evidence="3" type="ORF">GBAR_LOCUS14108</name>
</gene>
<accession>A0AA35WJZ2</accession>
<evidence type="ECO:0000256" key="1">
    <source>
        <dbReference type="SAM" id="MobiDB-lite"/>
    </source>
</evidence>
<comment type="caution">
    <text evidence="3">The sequence shown here is derived from an EMBL/GenBank/DDBJ whole genome shotgun (WGS) entry which is preliminary data.</text>
</comment>
<keyword evidence="2" id="KW-0472">Membrane</keyword>
<dbReference type="AlphaFoldDB" id="A0AA35WJZ2"/>
<evidence type="ECO:0000256" key="2">
    <source>
        <dbReference type="SAM" id="Phobius"/>
    </source>
</evidence>
<keyword evidence="4" id="KW-1185">Reference proteome</keyword>
<feature type="region of interest" description="Disordered" evidence="1">
    <location>
        <begin position="56"/>
        <end position="107"/>
    </location>
</feature>
<dbReference type="Proteomes" id="UP001174909">
    <property type="component" value="Unassembled WGS sequence"/>
</dbReference>
<organism evidence="3 4">
    <name type="scientific">Geodia barretti</name>
    <name type="common">Barrett's horny sponge</name>
    <dbReference type="NCBI Taxonomy" id="519541"/>
    <lineage>
        <taxon>Eukaryota</taxon>
        <taxon>Metazoa</taxon>
        <taxon>Porifera</taxon>
        <taxon>Demospongiae</taxon>
        <taxon>Heteroscleromorpha</taxon>
        <taxon>Tetractinellida</taxon>
        <taxon>Astrophorina</taxon>
        <taxon>Geodiidae</taxon>
        <taxon>Geodia</taxon>
    </lineage>
</organism>
<dbReference type="EMBL" id="CASHTH010002069">
    <property type="protein sequence ID" value="CAI8024263.1"/>
    <property type="molecule type" value="Genomic_DNA"/>
</dbReference>